<organism evidence="1 2">
    <name type="scientific">Bacillus bingmayongensis</name>
    <dbReference type="NCBI Taxonomy" id="1150157"/>
    <lineage>
        <taxon>Bacteria</taxon>
        <taxon>Bacillati</taxon>
        <taxon>Bacillota</taxon>
        <taxon>Bacilli</taxon>
        <taxon>Bacillales</taxon>
        <taxon>Bacillaceae</taxon>
        <taxon>Bacillus</taxon>
    </lineage>
</organism>
<proteinExistence type="predicted"/>
<evidence type="ECO:0000313" key="1">
    <source>
        <dbReference type="EMBL" id="MDZ5608587.1"/>
    </source>
</evidence>
<dbReference type="EMBL" id="JAXOVW010000035">
    <property type="protein sequence ID" value="MDZ5608587.1"/>
    <property type="molecule type" value="Genomic_DNA"/>
</dbReference>
<evidence type="ECO:0000313" key="2">
    <source>
        <dbReference type="Proteomes" id="UP001291930"/>
    </source>
</evidence>
<sequence length="60" mass="7012">MNMFGFANEETYNRIVKELGYTPENLKMNPHIPKGQIVMADMDALSELPRLLNREEYPKL</sequence>
<accession>A0ABU5JZI9</accession>
<reference evidence="2" key="1">
    <citation type="submission" date="2023-11" db="EMBL/GenBank/DDBJ databases">
        <title>Genome Sequence of Bacillus pseudomycoides stain BUPM19.</title>
        <authorList>
            <person name="Farhat A."/>
        </authorList>
    </citation>
    <scope>NUCLEOTIDE SEQUENCE [LARGE SCALE GENOMIC DNA]</scope>
    <source>
        <strain evidence="2">BUPM19</strain>
    </source>
</reference>
<gene>
    <name evidence="1" type="ORF">U2I54_16170</name>
</gene>
<dbReference type="RefSeq" id="WP_374218301.1">
    <property type="nucleotide sequence ID" value="NZ_JAXOVW010000035.1"/>
</dbReference>
<keyword evidence="2" id="KW-1185">Reference proteome</keyword>
<name>A0ABU5JZI9_9BACI</name>
<dbReference type="Proteomes" id="UP001291930">
    <property type="component" value="Unassembled WGS sequence"/>
</dbReference>
<protein>
    <submittedName>
        <fullName evidence="1">Uncharacterized protein</fullName>
    </submittedName>
</protein>
<comment type="caution">
    <text evidence="1">The sequence shown here is derived from an EMBL/GenBank/DDBJ whole genome shotgun (WGS) entry which is preliminary data.</text>
</comment>